<comment type="subcellular location">
    <subcellularLocation>
        <location evidence="1">Endomembrane system</location>
    </subcellularLocation>
</comment>
<reference evidence="4 5" key="3">
    <citation type="journal article" date="2013" name="Rice">
        <title>Improvement of the Oryza sativa Nipponbare reference genome using next generation sequence and optical map data.</title>
        <authorList>
            <person name="Kawahara Y."/>
            <person name="de la Bastide M."/>
            <person name="Hamilton J.P."/>
            <person name="Kanamori H."/>
            <person name="McCombie W.R."/>
            <person name="Ouyang S."/>
            <person name="Schwartz D.C."/>
            <person name="Tanaka T."/>
            <person name="Wu J."/>
            <person name="Zhou S."/>
            <person name="Childs K.L."/>
            <person name="Davidson R.M."/>
            <person name="Lin H."/>
            <person name="Quesada-Ocampo L."/>
            <person name="Vaillancourt B."/>
            <person name="Sakai H."/>
            <person name="Lee S.S."/>
            <person name="Kim J."/>
            <person name="Numa H."/>
            <person name="Itoh T."/>
            <person name="Buell C.R."/>
            <person name="Matsumoto T."/>
        </authorList>
    </citation>
    <scope>NUCLEOTIDE SEQUENCE [LARGE SCALE GENOMIC DNA]</scope>
    <source>
        <strain evidence="5">cv. Nipponbare</strain>
    </source>
</reference>
<dbReference type="Gene3D" id="1.25.40.270">
    <property type="entry name" value="Vacuolar protein sorting-associated protein vta1"/>
    <property type="match status" value="1"/>
</dbReference>
<dbReference type="Proteomes" id="UP000059680">
    <property type="component" value="Chromosome 1"/>
</dbReference>
<dbReference type="InterPro" id="IPR023175">
    <property type="entry name" value="Vta1/CALS_N_sf"/>
</dbReference>
<evidence type="ECO:0000256" key="1">
    <source>
        <dbReference type="ARBA" id="ARBA00004308"/>
    </source>
</evidence>
<evidence type="ECO:0000313" key="4">
    <source>
        <dbReference type="EMBL" id="BAS72529.1"/>
    </source>
</evidence>
<dbReference type="PaxDb" id="39947-A0A0N7KD37"/>
<organism evidence="4 5">
    <name type="scientific">Oryza sativa subsp. japonica</name>
    <name type="common">Rice</name>
    <dbReference type="NCBI Taxonomy" id="39947"/>
    <lineage>
        <taxon>Eukaryota</taxon>
        <taxon>Viridiplantae</taxon>
        <taxon>Streptophyta</taxon>
        <taxon>Embryophyta</taxon>
        <taxon>Tracheophyta</taxon>
        <taxon>Spermatophyta</taxon>
        <taxon>Magnoliopsida</taxon>
        <taxon>Liliopsida</taxon>
        <taxon>Poales</taxon>
        <taxon>Poaceae</taxon>
        <taxon>BOP clade</taxon>
        <taxon>Oryzoideae</taxon>
        <taxon>Oryzeae</taxon>
        <taxon>Oryzinae</taxon>
        <taxon>Oryza</taxon>
        <taxon>Oryza sativa</taxon>
    </lineage>
</organism>
<name>A0A0N7KD37_ORYSJ</name>
<dbReference type="STRING" id="39947.A0A0N7KD37"/>
<dbReference type="GO" id="GO:0012505">
    <property type="term" value="C:endomembrane system"/>
    <property type="evidence" value="ECO:0007669"/>
    <property type="project" value="UniProtKB-SubCell"/>
</dbReference>
<feature type="region of interest" description="Disordered" evidence="3">
    <location>
        <begin position="1"/>
        <end position="45"/>
    </location>
</feature>
<dbReference type="AlphaFoldDB" id="A0A0N7KD37"/>
<dbReference type="eggNOG" id="KOG0916">
    <property type="taxonomic scope" value="Eukaryota"/>
</dbReference>
<feature type="compositionally biased region" description="Low complexity" evidence="3">
    <location>
        <begin position="1"/>
        <end position="11"/>
    </location>
</feature>
<reference evidence="4 5" key="2">
    <citation type="journal article" date="2013" name="Plant Cell Physiol.">
        <title>Rice Annotation Project Database (RAP-DB): an integrative and interactive database for rice genomics.</title>
        <authorList>
            <person name="Sakai H."/>
            <person name="Lee S.S."/>
            <person name="Tanaka T."/>
            <person name="Numa H."/>
            <person name="Kim J."/>
            <person name="Kawahara Y."/>
            <person name="Wakimoto H."/>
            <person name="Yang C.C."/>
            <person name="Iwamoto M."/>
            <person name="Abe T."/>
            <person name="Yamada Y."/>
            <person name="Muto A."/>
            <person name="Inokuchi H."/>
            <person name="Ikemura T."/>
            <person name="Matsumoto T."/>
            <person name="Sasaki T."/>
            <person name="Itoh T."/>
        </authorList>
    </citation>
    <scope>NUCLEOTIDE SEQUENCE [LARGE SCALE GENOMIC DNA]</scope>
    <source>
        <strain evidence="5">cv. Nipponbare</strain>
    </source>
</reference>
<accession>A0A0N7KD37</accession>
<keyword evidence="5" id="KW-1185">Reference proteome</keyword>
<proteinExistence type="predicted"/>
<reference evidence="5" key="1">
    <citation type="journal article" date="2005" name="Nature">
        <title>The map-based sequence of the rice genome.</title>
        <authorList>
            <consortium name="International rice genome sequencing project (IRGSP)"/>
            <person name="Matsumoto T."/>
            <person name="Wu J."/>
            <person name="Kanamori H."/>
            <person name="Katayose Y."/>
            <person name="Fujisawa M."/>
            <person name="Namiki N."/>
            <person name="Mizuno H."/>
            <person name="Yamamoto K."/>
            <person name="Antonio B.A."/>
            <person name="Baba T."/>
            <person name="Sakata K."/>
            <person name="Nagamura Y."/>
            <person name="Aoki H."/>
            <person name="Arikawa K."/>
            <person name="Arita K."/>
            <person name="Bito T."/>
            <person name="Chiden Y."/>
            <person name="Fujitsuka N."/>
            <person name="Fukunaka R."/>
            <person name="Hamada M."/>
            <person name="Harada C."/>
            <person name="Hayashi A."/>
            <person name="Hijishita S."/>
            <person name="Honda M."/>
            <person name="Hosokawa S."/>
            <person name="Ichikawa Y."/>
            <person name="Idonuma A."/>
            <person name="Iijima M."/>
            <person name="Ikeda M."/>
            <person name="Ikeno M."/>
            <person name="Ito K."/>
            <person name="Ito S."/>
            <person name="Ito T."/>
            <person name="Ito Y."/>
            <person name="Ito Y."/>
            <person name="Iwabuchi A."/>
            <person name="Kamiya K."/>
            <person name="Karasawa W."/>
            <person name="Kurita K."/>
            <person name="Katagiri S."/>
            <person name="Kikuta A."/>
            <person name="Kobayashi H."/>
            <person name="Kobayashi N."/>
            <person name="Machita K."/>
            <person name="Maehara T."/>
            <person name="Masukawa M."/>
            <person name="Mizubayashi T."/>
            <person name="Mukai Y."/>
            <person name="Nagasaki H."/>
            <person name="Nagata Y."/>
            <person name="Naito S."/>
            <person name="Nakashima M."/>
            <person name="Nakama Y."/>
            <person name="Nakamichi Y."/>
            <person name="Nakamura M."/>
            <person name="Meguro A."/>
            <person name="Negishi M."/>
            <person name="Ohta I."/>
            <person name="Ohta T."/>
            <person name="Okamoto M."/>
            <person name="Ono N."/>
            <person name="Saji S."/>
            <person name="Sakaguchi M."/>
            <person name="Sakai K."/>
            <person name="Shibata M."/>
            <person name="Shimokawa T."/>
            <person name="Song J."/>
            <person name="Takazaki Y."/>
            <person name="Terasawa K."/>
            <person name="Tsugane M."/>
            <person name="Tsuji K."/>
            <person name="Ueda S."/>
            <person name="Waki K."/>
            <person name="Yamagata H."/>
            <person name="Yamamoto M."/>
            <person name="Yamamoto S."/>
            <person name="Yamane H."/>
            <person name="Yoshiki S."/>
            <person name="Yoshihara R."/>
            <person name="Yukawa K."/>
            <person name="Zhong H."/>
            <person name="Yano M."/>
            <person name="Yuan Q."/>
            <person name="Ouyang S."/>
            <person name="Liu J."/>
            <person name="Jones K.M."/>
            <person name="Gansberger K."/>
            <person name="Moffat K."/>
            <person name="Hill J."/>
            <person name="Bera J."/>
            <person name="Fadrosh D."/>
            <person name="Jin S."/>
            <person name="Johri S."/>
            <person name="Kim M."/>
            <person name="Overton L."/>
            <person name="Reardon M."/>
            <person name="Tsitrin T."/>
            <person name="Vuong H."/>
            <person name="Weaver B."/>
            <person name="Ciecko A."/>
            <person name="Tallon L."/>
            <person name="Jackson J."/>
            <person name="Pai G."/>
            <person name="Aken S.V."/>
            <person name="Utterback T."/>
            <person name="Reidmuller S."/>
            <person name="Feldblyum T."/>
            <person name="Hsiao J."/>
            <person name="Zismann V."/>
            <person name="Iobst S."/>
            <person name="de Vazeille A.R."/>
            <person name="Buell C.R."/>
            <person name="Ying K."/>
            <person name="Li Y."/>
            <person name="Lu T."/>
            <person name="Huang Y."/>
            <person name="Zhao Q."/>
            <person name="Feng Q."/>
            <person name="Zhang L."/>
            <person name="Zhu J."/>
            <person name="Weng Q."/>
            <person name="Mu J."/>
            <person name="Lu Y."/>
            <person name="Fan D."/>
            <person name="Liu Y."/>
            <person name="Guan J."/>
            <person name="Zhang Y."/>
            <person name="Yu S."/>
            <person name="Liu X."/>
            <person name="Zhang Y."/>
            <person name="Hong G."/>
            <person name="Han B."/>
            <person name="Choisne N."/>
            <person name="Demange N."/>
            <person name="Orjeda G."/>
            <person name="Samain S."/>
            <person name="Cattolico L."/>
            <person name="Pelletier E."/>
            <person name="Couloux A."/>
            <person name="Segurens B."/>
            <person name="Wincker P."/>
            <person name="D'Hont A."/>
            <person name="Scarpelli C."/>
            <person name="Weissenbach J."/>
            <person name="Salanoubat M."/>
            <person name="Quetier F."/>
            <person name="Yu Y."/>
            <person name="Kim H.R."/>
            <person name="Rambo T."/>
            <person name="Currie J."/>
            <person name="Collura K."/>
            <person name="Luo M."/>
            <person name="Yang T."/>
            <person name="Ammiraju J.S.S."/>
            <person name="Engler F."/>
            <person name="Soderlund C."/>
            <person name="Wing R.A."/>
            <person name="Palmer L.E."/>
            <person name="de la Bastide M."/>
            <person name="Spiegel L."/>
            <person name="Nascimento L."/>
            <person name="Zutavern T."/>
            <person name="O'Shaughnessy A."/>
            <person name="Dike S."/>
            <person name="Dedhia N."/>
            <person name="Preston R."/>
            <person name="Balija V."/>
            <person name="McCombie W.R."/>
            <person name="Chow T."/>
            <person name="Chen H."/>
            <person name="Chung M."/>
            <person name="Chen C."/>
            <person name="Shaw J."/>
            <person name="Wu H."/>
            <person name="Hsiao K."/>
            <person name="Chao Y."/>
            <person name="Chu M."/>
            <person name="Cheng C."/>
            <person name="Hour A."/>
            <person name="Lee P."/>
            <person name="Lin S."/>
            <person name="Lin Y."/>
            <person name="Liou J."/>
            <person name="Liu S."/>
            <person name="Hsing Y."/>
            <person name="Raghuvanshi S."/>
            <person name="Mohanty A."/>
            <person name="Bharti A.K."/>
            <person name="Gaur A."/>
            <person name="Gupta V."/>
            <person name="Kumar D."/>
            <person name="Ravi V."/>
            <person name="Vij S."/>
            <person name="Kapur A."/>
            <person name="Khurana P."/>
            <person name="Khurana P."/>
            <person name="Khurana J.P."/>
            <person name="Tyagi A.K."/>
            <person name="Gaikwad K."/>
            <person name="Singh A."/>
            <person name="Dalal V."/>
            <person name="Srivastava S."/>
            <person name="Dixit A."/>
            <person name="Pal A.K."/>
            <person name="Ghazi I.A."/>
            <person name="Yadav M."/>
            <person name="Pandit A."/>
            <person name="Bhargava A."/>
            <person name="Sureshbabu K."/>
            <person name="Batra K."/>
            <person name="Sharma T.R."/>
            <person name="Mohapatra T."/>
            <person name="Singh N.K."/>
            <person name="Messing J."/>
            <person name="Nelson A.B."/>
            <person name="Fuks G."/>
            <person name="Kavchok S."/>
            <person name="Keizer G."/>
            <person name="Linton E."/>
            <person name="Llaca V."/>
            <person name="Song R."/>
            <person name="Tanyolac B."/>
            <person name="Young S."/>
            <person name="Ho-Il K."/>
            <person name="Hahn J.H."/>
            <person name="Sangsakoo G."/>
            <person name="Vanavichit A."/>
            <person name="de Mattos Luiz.A.T."/>
            <person name="Zimmer P.D."/>
            <person name="Malone G."/>
            <person name="Dellagostin O."/>
            <person name="de Oliveira A.C."/>
            <person name="Bevan M."/>
            <person name="Bancroft I."/>
            <person name="Minx P."/>
            <person name="Cordum H."/>
            <person name="Wilson R."/>
            <person name="Cheng Z."/>
            <person name="Jin W."/>
            <person name="Jiang J."/>
            <person name="Leong S.A."/>
            <person name="Iwama H."/>
            <person name="Gojobori T."/>
            <person name="Itoh T."/>
            <person name="Niimura Y."/>
            <person name="Fujii Y."/>
            <person name="Habara T."/>
            <person name="Sakai H."/>
            <person name="Sato Y."/>
            <person name="Wilson G."/>
            <person name="Kumar K."/>
            <person name="McCouch S."/>
            <person name="Juretic N."/>
            <person name="Hoen D."/>
            <person name="Wright S."/>
            <person name="Bruskiewich R."/>
            <person name="Bureau T."/>
            <person name="Miyao A."/>
            <person name="Hirochika H."/>
            <person name="Nishikawa T."/>
            <person name="Kadowaki K."/>
            <person name="Sugiura M."/>
            <person name="Burr B."/>
            <person name="Sasaki T."/>
        </authorList>
    </citation>
    <scope>NUCLEOTIDE SEQUENCE [LARGE SCALE GENOMIC DNA]</scope>
    <source>
        <strain evidence="5">cv. Nipponbare</strain>
    </source>
</reference>
<dbReference type="Gramene" id="Os01t0533800-00">
    <property type="protein sequence ID" value="Os01t0533800-00"/>
    <property type="gene ID" value="Os01g0533800"/>
</dbReference>
<keyword evidence="2" id="KW-0472">Membrane</keyword>
<protein>
    <submittedName>
        <fullName evidence="4">Os01g0533800 protein</fullName>
    </submittedName>
</protein>
<gene>
    <name evidence="4" type="ordered locus">Os01g0533800</name>
    <name evidence="4" type="ORF">OSNPB_010533800</name>
</gene>
<evidence type="ECO:0000313" key="5">
    <source>
        <dbReference type="Proteomes" id="UP000059680"/>
    </source>
</evidence>
<sequence>MGGRRVSAAARSARRWGVERHQAASGAGGRAWRTSSTSCPPPTRARDALAHTLGSRRLPEGVADAGERVPDAVAPGVMPFIRAADKVEQDSPRVAFLCKRSPLTHTLMDPSSVQRGVRQFKTYMSVKLDQVCLKLTTPKLWAMMQRKFNDFIRVIVLS</sequence>
<evidence type="ECO:0000256" key="3">
    <source>
        <dbReference type="SAM" id="MobiDB-lite"/>
    </source>
</evidence>
<dbReference type="EMBL" id="AP014957">
    <property type="protein sequence ID" value="BAS72529.1"/>
    <property type="molecule type" value="Genomic_DNA"/>
</dbReference>
<evidence type="ECO:0000256" key="2">
    <source>
        <dbReference type="ARBA" id="ARBA00023136"/>
    </source>
</evidence>
<dbReference type="InParanoid" id="A0A0N7KD37"/>